<evidence type="ECO:0000313" key="2">
    <source>
        <dbReference type="EMBL" id="OUZ28305.1"/>
    </source>
</evidence>
<dbReference type="OrthoDB" id="2223244at2"/>
<dbReference type="EMBL" id="NIBQ01000004">
    <property type="protein sequence ID" value="OUZ28305.1"/>
    <property type="molecule type" value="Genomic_DNA"/>
</dbReference>
<dbReference type="AlphaFoldDB" id="A0A200IVD7"/>
<gene>
    <name evidence="2" type="ORF">A5889_003060</name>
</gene>
<accession>A0A200IVD7</accession>
<keyword evidence="1" id="KW-0175">Coiled coil</keyword>
<name>A0A200IVD7_9ENTE</name>
<sequence>MKRIKDLQELVSYFSEDKTFIHDGYYRIRILDKETIELAFLVAGPCGDTLVHPQITVTLTESSALAIKLIDMYVTPPLFLTREESNKQEIDQQLDKLIEKFINIKNKNTTYS</sequence>
<comment type="caution">
    <text evidence="2">The sequence shown here is derived from an EMBL/GenBank/DDBJ whole genome shotgun (WGS) entry which is preliminary data.</text>
</comment>
<feature type="coiled-coil region" evidence="1">
    <location>
        <begin position="80"/>
        <end position="107"/>
    </location>
</feature>
<organism evidence="2">
    <name type="scientific">Candidatus Enterococcus dunnyi</name>
    <dbReference type="NCBI Taxonomy" id="1834192"/>
    <lineage>
        <taxon>Bacteria</taxon>
        <taxon>Bacillati</taxon>
        <taxon>Bacillota</taxon>
        <taxon>Bacilli</taxon>
        <taxon>Lactobacillales</taxon>
        <taxon>Enterococcaceae</taxon>
        <taxon>Enterococcus</taxon>
    </lineage>
</organism>
<evidence type="ECO:0000256" key="1">
    <source>
        <dbReference type="SAM" id="Coils"/>
    </source>
</evidence>
<proteinExistence type="predicted"/>
<protein>
    <submittedName>
        <fullName evidence="2">Uncharacterized protein</fullName>
    </submittedName>
</protein>
<reference evidence="2" key="1">
    <citation type="submission" date="2017-05" db="EMBL/GenBank/DDBJ databases">
        <title>The Genome Sequence of Enterococcus sp. 9D6_DIV0238.</title>
        <authorList>
            <consortium name="The Broad Institute Genomics Platform"/>
            <consortium name="The Broad Institute Genomic Center for Infectious Diseases"/>
            <person name="Earl A."/>
            <person name="Manson A."/>
            <person name="Schwartman J."/>
            <person name="Gilmore M."/>
            <person name="Abouelleil A."/>
            <person name="Cao P."/>
            <person name="Chapman S."/>
            <person name="Cusick C."/>
            <person name="Shea T."/>
            <person name="Young S."/>
            <person name="Neafsey D."/>
            <person name="Nusbaum C."/>
            <person name="Birren B."/>
        </authorList>
    </citation>
    <scope>NUCLEOTIDE SEQUENCE [LARGE SCALE GENOMIC DNA]</scope>
    <source>
        <strain evidence="2">9D6_DIV0238</strain>
    </source>
</reference>